<dbReference type="EMBL" id="CM044701">
    <property type="protein sequence ID" value="KAI5682367.1"/>
    <property type="molecule type" value="Genomic_DNA"/>
</dbReference>
<gene>
    <name evidence="1" type="ORF">M9H77_03595</name>
</gene>
<accession>A0ACC0CBV7</accession>
<name>A0ACC0CBV7_CATRO</name>
<dbReference type="Proteomes" id="UP001060085">
    <property type="component" value="Linkage Group LG01"/>
</dbReference>
<evidence type="ECO:0000313" key="2">
    <source>
        <dbReference type="Proteomes" id="UP001060085"/>
    </source>
</evidence>
<comment type="caution">
    <text evidence="1">The sequence shown here is derived from an EMBL/GenBank/DDBJ whole genome shotgun (WGS) entry which is preliminary data.</text>
</comment>
<proteinExistence type="predicted"/>
<keyword evidence="2" id="KW-1185">Reference proteome</keyword>
<sequence>MYLSAVGKIRMRESITPYADSASGRADDSRTGLDDVPTAYDEEEGVEMSIELDYGSCGMESRRRRCRCHRWRSKRSQRNRSRHRRSRHLQVSHVLLIHVPSVI</sequence>
<protein>
    <submittedName>
        <fullName evidence="1">Uncharacterized protein</fullName>
    </submittedName>
</protein>
<organism evidence="1 2">
    <name type="scientific">Catharanthus roseus</name>
    <name type="common">Madagascar periwinkle</name>
    <name type="synonym">Vinca rosea</name>
    <dbReference type="NCBI Taxonomy" id="4058"/>
    <lineage>
        <taxon>Eukaryota</taxon>
        <taxon>Viridiplantae</taxon>
        <taxon>Streptophyta</taxon>
        <taxon>Embryophyta</taxon>
        <taxon>Tracheophyta</taxon>
        <taxon>Spermatophyta</taxon>
        <taxon>Magnoliopsida</taxon>
        <taxon>eudicotyledons</taxon>
        <taxon>Gunneridae</taxon>
        <taxon>Pentapetalae</taxon>
        <taxon>asterids</taxon>
        <taxon>lamiids</taxon>
        <taxon>Gentianales</taxon>
        <taxon>Apocynaceae</taxon>
        <taxon>Rauvolfioideae</taxon>
        <taxon>Vinceae</taxon>
        <taxon>Catharanthinae</taxon>
        <taxon>Catharanthus</taxon>
    </lineage>
</organism>
<reference evidence="2" key="1">
    <citation type="journal article" date="2023" name="Nat. Plants">
        <title>Single-cell RNA sequencing provides a high-resolution roadmap for understanding the multicellular compartmentation of specialized metabolism.</title>
        <authorList>
            <person name="Sun S."/>
            <person name="Shen X."/>
            <person name="Li Y."/>
            <person name="Li Y."/>
            <person name="Wang S."/>
            <person name="Li R."/>
            <person name="Zhang H."/>
            <person name="Shen G."/>
            <person name="Guo B."/>
            <person name="Wei J."/>
            <person name="Xu J."/>
            <person name="St-Pierre B."/>
            <person name="Chen S."/>
            <person name="Sun C."/>
        </authorList>
    </citation>
    <scope>NUCLEOTIDE SEQUENCE [LARGE SCALE GENOMIC DNA]</scope>
</reference>
<evidence type="ECO:0000313" key="1">
    <source>
        <dbReference type="EMBL" id="KAI5682367.1"/>
    </source>
</evidence>